<dbReference type="Proteomes" id="UP001501599">
    <property type="component" value="Unassembled WGS sequence"/>
</dbReference>
<protein>
    <recommendedName>
        <fullName evidence="4">Lipoprotein</fullName>
    </recommendedName>
</protein>
<name>A0ABN3AVE7_9MICO</name>
<reference evidence="2 3" key="1">
    <citation type="journal article" date="2019" name="Int. J. Syst. Evol. Microbiol.">
        <title>The Global Catalogue of Microorganisms (GCM) 10K type strain sequencing project: providing services to taxonomists for standard genome sequencing and annotation.</title>
        <authorList>
            <consortium name="The Broad Institute Genomics Platform"/>
            <consortium name="The Broad Institute Genome Sequencing Center for Infectious Disease"/>
            <person name="Wu L."/>
            <person name="Ma J."/>
        </authorList>
    </citation>
    <scope>NUCLEOTIDE SEQUENCE [LARGE SCALE GENOMIC DNA]</scope>
    <source>
        <strain evidence="2 3">JCM 16026</strain>
    </source>
</reference>
<accession>A0ABN3AVE7</accession>
<evidence type="ECO:0000313" key="3">
    <source>
        <dbReference type="Proteomes" id="UP001501599"/>
    </source>
</evidence>
<feature type="region of interest" description="Disordered" evidence="1">
    <location>
        <begin position="9"/>
        <end position="63"/>
    </location>
</feature>
<evidence type="ECO:0008006" key="4">
    <source>
        <dbReference type="Google" id="ProtNLM"/>
    </source>
</evidence>
<evidence type="ECO:0000256" key="1">
    <source>
        <dbReference type="SAM" id="MobiDB-lite"/>
    </source>
</evidence>
<gene>
    <name evidence="2" type="ORF">GCM10009846_24790</name>
</gene>
<proteinExistence type="predicted"/>
<feature type="compositionally biased region" description="Low complexity" evidence="1">
    <location>
        <begin position="9"/>
        <end position="56"/>
    </location>
</feature>
<dbReference type="RefSeq" id="WP_344344110.1">
    <property type="nucleotide sequence ID" value="NZ_BAAAQT010000008.1"/>
</dbReference>
<organism evidence="2 3">
    <name type="scientific">Agrococcus versicolor</name>
    <dbReference type="NCBI Taxonomy" id="501482"/>
    <lineage>
        <taxon>Bacteria</taxon>
        <taxon>Bacillati</taxon>
        <taxon>Actinomycetota</taxon>
        <taxon>Actinomycetes</taxon>
        <taxon>Micrococcales</taxon>
        <taxon>Microbacteriaceae</taxon>
        <taxon>Agrococcus</taxon>
    </lineage>
</organism>
<keyword evidence="3" id="KW-1185">Reference proteome</keyword>
<evidence type="ECO:0000313" key="2">
    <source>
        <dbReference type="EMBL" id="GAA2175333.1"/>
    </source>
</evidence>
<comment type="caution">
    <text evidence="2">The sequence shown here is derived from an EMBL/GenBank/DDBJ whole genome shotgun (WGS) entry which is preliminary data.</text>
</comment>
<dbReference type="EMBL" id="BAAAQT010000008">
    <property type="protein sequence ID" value="GAA2175333.1"/>
    <property type="molecule type" value="Genomic_DNA"/>
</dbReference>
<sequence length="240" mass="24947">MVVAAAATAALAGCGPAAEPASSSPAPSAEPSPSASPSAPSIEPSAEPSAEPSQPADPTADWSREDLGWASIPLPDGWTLEPRDDAEWMVVSDRGLDMVSVFRVPEGQYAQDFTCQPEDLPTFEAAEVLPYAGAEGATAEAWTAAGEQVVVATTIRFEDRVDVPDAFVVGMGVTLAALASAESCEPFFAVYPADDVPTGILVVADPVGGLDFGSREQALAYLDTDEHQTLTDLLLGIRIR</sequence>